<feature type="transmembrane region" description="Helical" evidence="6">
    <location>
        <begin position="249"/>
        <end position="271"/>
    </location>
</feature>
<dbReference type="EMBL" id="BMJJ01000006">
    <property type="protein sequence ID" value="GGD22889.1"/>
    <property type="molecule type" value="Genomic_DNA"/>
</dbReference>
<proteinExistence type="predicted"/>
<reference evidence="7" key="2">
    <citation type="submission" date="2020-09" db="EMBL/GenBank/DDBJ databases">
        <authorList>
            <person name="Sun Q."/>
            <person name="Zhou Y."/>
        </authorList>
    </citation>
    <scope>NUCLEOTIDE SEQUENCE</scope>
    <source>
        <strain evidence="7">CGMCC 1.15493</strain>
    </source>
</reference>
<evidence type="ECO:0000256" key="1">
    <source>
        <dbReference type="ARBA" id="ARBA00004651"/>
    </source>
</evidence>
<protein>
    <submittedName>
        <fullName evidence="7">Branched-chain amino acid ABC transporter permease</fullName>
    </submittedName>
</protein>
<evidence type="ECO:0000256" key="3">
    <source>
        <dbReference type="ARBA" id="ARBA00022692"/>
    </source>
</evidence>
<dbReference type="RefSeq" id="WP_188851508.1">
    <property type="nucleotide sequence ID" value="NZ_BMJJ01000006.1"/>
</dbReference>
<dbReference type="CDD" id="cd06581">
    <property type="entry name" value="TM_PBP1_LivM_like"/>
    <property type="match status" value="1"/>
</dbReference>
<keyword evidence="4 6" id="KW-1133">Transmembrane helix</keyword>
<evidence type="ECO:0000256" key="4">
    <source>
        <dbReference type="ARBA" id="ARBA00022989"/>
    </source>
</evidence>
<evidence type="ECO:0000256" key="6">
    <source>
        <dbReference type="SAM" id="Phobius"/>
    </source>
</evidence>
<dbReference type="GO" id="GO:0005886">
    <property type="term" value="C:plasma membrane"/>
    <property type="evidence" value="ECO:0007669"/>
    <property type="project" value="UniProtKB-SubCell"/>
</dbReference>
<evidence type="ECO:0000313" key="7">
    <source>
        <dbReference type="EMBL" id="GGD22889.1"/>
    </source>
</evidence>
<keyword evidence="2" id="KW-1003">Cell membrane</keyword>
<evidence type="ECO:0000256" key="2">
    <source>
        <dbReference type="ARBA" id="ARBA00022475"/>
    </source>
</evidence>
<feature type="transmembrane region" description="Helical" evidence="6">
    <location>
        <begin position="277"/>
        <end position="297"/>
    </location>
</feature>
<evidence type="ECO:0000313" key="8">
    <source>
        <dbReference type="Proteomes" id="UP000613160"/>
    </source>
</evidence>
<feature type="transmembrane region" description="Helical" evidence="6">
    <location>
        <begin position="71"/>
        <end position="91"/>
    </location>
</feature>
<feature type="transmembrane region" description="Helical" evidence="6">
    <location>
        <begin position="34"/>
        <end position="59"/>
    </location>
</feature>
<comment type="subcellular location">
    <subcellularLocation>
        <location evidence="1">Cell membrane</location>
        <topology evidence="1">Multi-pass membrane protein</topology>
    </subcellularLocation>
</comment>
<reference evidence="7" key="1">
    <citation type="journal article" date="2014" name="Int. J. Syst. Evol. Microbiol.">
        <title>Complete genome sequence of Corynebacterium casei LMG S-19264T (=DSM 44701T), isolated from a smear-ripened cheese.</title>
        <authorList>
            <consortium name="US DOE Joint Genome Institute (JGI-PGF)"/>
            <person name="Walter F."/>
            <person name="Albersmeier A."/>
            <person name="Kalinowski J."/>
            <person name="Ruckert C."/>
        </authorList>
    </citation>
    <scope>NUCLEOTIDE SEQUENCE</scope>
    <source>
        <strain evidence="7">CGMCC 1.15493</strain>
    </source>
</reference>
<dbReference type="InterPro" id="IPR043428">
    <property type="entry name" value="LivM-like"/>
</dbReference>
<dbReference type="PANTHER" id="PTHR30482:SF10">
    <property type="entry name" value="HIGH-AFFINITY BRANCHED-CHAIN AMINO ACID TRANSPORT PROTEIN BRAE"/>
    <property type="match status" value="1"/>
</dbReference>
<keyword evidence="5 6" id="KW-0472">Membrane</keyword>
<comment type="caution">
    <text evidence="7">The sequence shown here is derived from an EMBL/GenBank/DDBJ whole genome shotgun (WGS) entry which is preliminary data.</text>
</comment>
<dbReference type="Proteomes" id="UP000613160">
    <property type="component" value="Unassembled WGS sequence"/>
</dbReference>
<keyword evidence="3 6" id="KW-0812">Transmembrane</keyword>
<dbReference type="GO" id="GO:0015658">
    <property type="term" value="F:branched-chain amino acid transmembrane transporter activity"/>
    <property type="evidence" value="ECO:0007669"/>
    <property type="project" value="InterPro"/>
</dbReference>
<dbReference type="PANTHER" id="PTHR30482">
    <property type="entry name" value="HIGH-AFFINITY BRANCHED-CHAIN AMINO ACID TRANSPORT SYSTEM PERMEASE"/>
    <property type="match status" value="1"/>
</dbReference>
<dbReference type="InterPro" id="IPR001851">
    <property type="entry name" value="ABC_transp_permease"/>
</dbReference>
<gene>
    <name evidence="7" type="ORF">GCM10011335_27210</name>
</gene>
<name>A0A916XZB8_9HYPH</name>
<dbReference type="Pfam" id="PF02653">
    <property type="entry name" value="BPD_transp_2"/>
    <property type="match status" value="1"/>
</dbReference>
<feature type="transmembrane region" description="Helical" evidence="6">
    <location>
        <begin position="199"/>
        <end position="220"/>
    </location>
</feature>
<keyword evidence="8" id="KW-1185">Reference proteome</keyword>
<accession>A0A916XZB8</accession>
<feature type="transmembrane region" description="Helical" evidence="6">
    <location>
        <begin position="6"/>
        <end position="27"/>
    </location>
</feature>
<feature type="transmembrane region" description="Helical" evidence="6">
    <location>
        <begin position="142"/>
        <end position="163"/>
    </location>
</feature>
<sequence length="327" mass="33958">MIDLLGYGAFFLTIALSYAIIAIGLNVQWGQTGLFNVGVAGFVAIGAYVSGLLTTPLAAGRLGGFDLPIPLGWLAAIAAGALLSYALGWLTIRLRSDYLAITTFGFAVSVQLVALNWESVTGGPFGMGFIPRPFASLAGDPLRFGLANLGLVAALLLAVYLVVERLGASPFGRVLRAIREDEAAAVSLGKDAVRFRLKAFVVGGALMALGGAVQAHFIGFIAPENYLPLMTFQVWAMLIVGGSGNHLGAILGAVLVWGLWALSGSVIGALVPAAEQARAASLQIVLIGVALCVILLLRPRGILGERRTVSRHLGPGAARPDDTKSEA</sequence>
<dbReference type="AlphaFoldDB" id="A0A916XZB8"/>
<feature type="transmembrane region" description="Helical" evidence="6">
    <location>
        <begin position="98"/>
        <end position="117"/>
    </location>
</feature>
<organism evidence="7 8">
    <name type="scientific">Aureimonas glaciei</name>
    <dbReference type="NCBI Taxonomy" id="1776957"/>
    <lineage>
        <taxon>Bacteria</taxon>
        <taxon>Pseudomonadati</taxon>
        <taxon>Pseudomonadota</taxon>
        <taxon>Alphaproteobacteria</taxon>
        <taxon>Hyphomicrobiales</taxon>
        <taxon>Aurantimonadaceae</taxon>
        <taxon>Aureimonas</taxon>
    </lineage>
</organism>
<evidence type="ECO:0000256" key="5">
    <source>
        <dbReference type="ARBA" id="ARBA00023136"/>
    </source>
</evidence>